<keyword evidence="9" id="KW-0862">Zinc</keyword>
<keyword evidence="18" id="KW-0378">Hydrolase</keyword>
<proteinExistence type="inferred from homology"/>
<dbReference type="PROSITE" id="PS50893">
    <property type="entry name" value="ABC_TRANSPORTER_2"/>
    <property type="match status" value="1"/>
</dbReference>
<dbReference type="InterPro" id="IPR041102">
    <property type="entry name" value="UvrA_inter"/>
</dbReference>
<keyword evidence="8" id="KW-0863">Zinc-finger</keyword>
<dbReference type="Proteomes" id="UP001589818">
    <property type="component" value="Unassembled WGS sequence"/>
</dbReference>
<evidence type="ECO:0000259" key="17">
    <source>
        <dbReference type="PROSITE" id="PS50893"/>
    </source>
</evidence>
<evidence type="ECO:0000256" key="4">
    <source>
        <dbReference type="ARBA" id="ARBA00022737"/>
    </source>
</evidence>
<protein>
    <recommendedName>
        <fullName evidence="15">UvrABC system protein A</fullName>
    </recommendedName>
    <alternativeName>
        <fullName evidence="16">Excinuclease ABC subunit A</fullName>
    </alternativeName>
</protein>
<keyword evidence="13" id="KW-0234">DNA repair</keyword>
<dbReference type="InterPro" id="IPR003439">
    <property type="entry name" value="ABC_transporter-like_ATP-bd"/>
</dbReference>
<keyword evidence="5" id="KW-0547">Nucleotide-binding</keyword>
<dbReference type="GO" id="GO:0016787">
    <property type="term" value="F:hydrolase activity"/>
    <property type="evidence" value="ECO:0007669"/>
    <property type="project" value="UniProtKB-KW"/>
</dbReference>
<dbReference type="EMBL" id="JBHLVF010000008">
    <property type="protein sequence ID" value="MFC0390556.1"/>
    <property type="molecule type" value="Genomic_DNA"/>
</dbReference>
<evidence type="ECO:0000256" key="6">
    <source>
        <dbReference type="ARBA" id="ARBA00022763"/>
    </source>
</evidence>
<evidence type="ECO:0000256" key="2">
    <source>
        <dbReference type="ARBA" id="ARBA00022490"/>
    </source>
</evidence>
<dbReference type="RefSeq" id="WP_256555460.1">
    <property type="nucleotide sequence ID" value="NZ_JANHOF010000010.1"/>
</dbReference>
<evidence type="ECO:0000256" key="1">
    <source>
        <dbReference type="ARBA" id="ARBA00004496"/>
    </source>
</evidence>
<evidence type="ECO:0000256" key="10">
    <source>
        <dbReference type="ARBA" id="ARBA00022840"/>
    </source>
</evidence>
<dbReference type="SUPFAM" id="SSF52540">
    <property type="entry name" value="P-loop containing nucleoside triphosphate hydrolases"/>
    <property type="match status" value="2"/>
</dbReference>
<dbReference type="NCBIfam" id="NF001503">
    <property type="entry name" value="PRK00349.1"/>
    <property type="match status" value="1"/>
</dbReference>
<dbReference type="Gene3D" id="1.10.8.280">
    <property type="entry name" value="ABC transporter ATPase domain-like"/>
    <property type="match status" value="1"/>
</dbReference>
<keyword evidence="3" id="KW-0479">Metal-binding</keyword>
<evidence type="ECO:0000256" key="16">
    <source>
        <dbReference type="ARBA" id="ARBA00042156"/>
    </source>
</evidence>
<dbReference type="Pfam" id="PF17760">
    <property type="entry name" value="UvrA_inter"/>
    <property type="match status" value="1"/>
</dbReference>
<evidence type="ECO:0000256" key="15">
    <source>
        <dbReference type="ARBA" id="ARBA00039316"/>
    </source>
</evidence>
<dbReference type="NCBIfam" id="TIGR00630">
    <property type="entry name" value="uvra"/>
    <property type="match status" value="1"/>
</dbReference>
<reference evidence="18 19" key="1">
    <citation type="submission" date="2024-09" db="EMBL/GenBank/DDBJ databases">
        <authorList>
            <person name="Sun Q."/>
            <person name="Mori K."/>
        </authorList>
    </citation>
    <scope>NUCLEOTIDE SEQUENCE [LARGE SCALE GENOMIC DNA]</scope>
    <source>
        <strain evidence="18 19">CCM 4839</strain>
    </source>
</reference>
<dbReference type="InterPro" id="IPR004602">
    <property type="entry name" value="UvrA"/>
</dbReference>
<name>A0ABV6J3V7_9BACL</name>
<dbReference type="Pfam" id="PF17755">
    <property type="entry name" value="UvrA_DNA-bind"/>
    <property type="match status" value="1"/>
</dbReference>
<feature type="domain" description="ABC transporter" evidence="17">
    <location>
        <begin position="625"/>
        <end position="957"/>
    </location>
</feature>
<evidence type="ECO:0000256" key="14">
    <source>
        <dbReference type="ARBA" id="ARBA00038000"/>
    </source>
</evidence>
<keyword evidence="12" id="KW-0238">DNA-binding</keyword>
<evidence type="ECO:0000313" key="18">
    <source>
        <dbReference type="EMBL" id="MFC0390556.1"/>
    </source>
</evidence>
<keyword evidence="11" id="KW-0267">Excision nuclease</keyword>
<comment type="similarity">
    <text evidence="14">Belongs to the ABC transporter superfamily. UvrA family.</text>
</comment>
<evidence type="ECO:0000256" key="7">
    <source>
        <dbReference type="ARBA" id="ARBA00022769"/>
    </source>
</evidence>
<keyword evidence="4" id="KW-0677">Repeat</keyword>
<evidence type="ECO:0000256" key="9">
    <source>
        <dbReference type="ARBA" id="ARBA00022833"/>
    </source>
</evidence>
<evidence type="ECO:0000256" key="5">
    <source>
        <dbReference type="ARBA" id="ARBA00022741"/>
    </source>
</evidence>
<dbReference type="Gene3D" id="1.20.1580.10">
    <property type="entry name" value="ABC transporter ATPase like domain"/>
    <property type="match status" value="3"/>
</dbReference>
<accession>A0ABV6J3V7</accession>
<keyword evidence="19" id="KW-1185">Reference proteome</keyword>
<organism evidence="18 19">
    <name type="scientific">Paenibacillus mendelii</name>
    <dbReference type="NCBI Taxonomy" id="206163"/>
    <lineage>
        <taxon>Bacteria</taxon>
        <taxon>Bacillati</taxon>
        <taxon>Bacillota</taxon>
        <taxon>Bacilli</taxon>
        <taxon>Bacillales</taxon>
        <taxon>Paenibacillaceae</taxon>
        <taxon>Paenibacillus</taxon>
    </lineage>
</organism>
<evidence type="ECO:0000256" key="13">
    <source>
        <dbReference type="ARBA" id="ARBA00023204"/>
    </source>
</evidence>
<dbReference type="InterPro" id="IPR027417">
    <property type="entry name" value="P-loop_NTPase"/>
</dbReference>
<comment type="subcellular location">
    <subcellularLocation>
        <location evidence="1">Cytoplasm</location>
    </subcellularLocation>
</comment>
<dbReference type="InterPro" id="IPR017871">
    <property type="entry name" value="ABC_transporter-like_CS"/>
</dbReference>
<keyword evidence="6" id="KW-0227">DNA damage</keyword>
<dbReference type="Gene3D" id="3.40.50.300">
    <property type="entry name" value="P-loop containing nucleotide triphosphate hydrolases"/>
    <property type="match status" value="3"/>
</dbReference>
<sequence length="972" mass="108092">MHKMISIKGARQNNLKNISVDIPRDQITVVTGVSGSGKSTLAFDVIYGEGQRRFLESLSSNYAKRYIPQLKKPDLDFVTGLSPVVSIEQKTGVPNPRSTVGTMSDIYDYVRLLFSALGTAHCPHCRDELPMKTPASIAEHILSLPEGTIVELYAPVSKIYGEDYSVLFDEIREKGYRRFNIDGKLHDASDTIELDEHEKCDIKVLIDKFAVSRDVYKALVRSVEEGLKIGEGFLQISFDDQSASQDLTERFYRGFGCIEHRLVMGELLPYYFSFNDADSACRTCIGLGTYKYAKPELMIDNPEKSIRKGALSDRIYKLTNSRSWRNMIIYSLSEHYGFSLDTPLNELPQTAVDLLFFGTKGERFPFLGSEDGDRSPWIQQHVGKMFTFEGIVGEIDRWYRNSRKKQDVKGYEESMFKKVMVEHICPECSGTRLKPERLLVTVGGMNVHDACTMPIDELKPVLDEVKLKMPERMRSVGVPIMNELVGRIGLLLDIGIGYLNLNRRSDSISGGEAQRIRLSTQIGSGLMGMLYVLDEPSIGLHPRDGRRVIDTLKRLRDTGNTVIVVEHDIDTIAHADHVIEIGPGPGIHGGEIVSQGTIDDLKADVHSLTGQYLSGRKTITLPIQRRRPDGGKLRIVGARENTLKNVTVDIPLGVFVCATGVSGSGKSSLINQVLYKKLSHLFHDVRVLPGEHDALEGHELLTNVINIDQSPIGRMPTSNPATYVGFFDRIRTLFSSQPEAVERGYTDSFFSFNTKGGRCEECKGYGTITTHLQFMPDVESVCPTCKGARYTAEVLEIKYKDKSINDVLEMSIEDAESFFQEEKLIAHKLNIMNQLGLGYLQLGQSSTIMSGGEAQRIKLAAELGKIKRGAHNLYILDEPTTGLHLADIQKLLDCLSRLVDAGHTVLVIEHNLDVMKTADWIIDLGPEAGRLGGSVVAEGTPEQVMEVPESHTGSCLKAYLQERGELQPIPVG</sequence>
<evidence type="ECO:0000256" key="3">
    <source>
        <dbReference type="ARBA" id="ARBA00022723"/>
    </source>
</evidence>
<evidence type="ECO:0000256" key="8">
    <source>
        <dbReference type="ARBA" id="ARBA00022771"/>
    </source>
</evidence>
<gene>
    <name evidence="18" type="primary">uvrA</name>
    <name evidence="18" type="ORF">ACFFJ8_04095</name>
</gene>
<keyword evidence="2" id="KW-0963">Cytoplasm</keyword>
<dbReference type="Gene3D" id="3.30.190.20">
    <property type="match status" value="1"/>
</dbReference>
<evidence type="ECO:0000256" key="12">
    <source>
        <dbReference type="ARBA" id="ARBA00023125"/>
    </source>
</evidence>
<dbReference type="CDD" id="cd03271">
    <property type="entry name" value="ABC_UvrA_II"/>
    <property type="match status" value="1"/>
</dbReference>
<dbReference type="InterPro" id="IPR041552">
    <property type="entry name" value="UvrA_DNA-bd"/>
</dbReference>
<dbReference type="PANTHER" id="PTHR43152:SF1">
    <property type="entry name" value="UVRA PROTEIN"/>
    <property type="match status" value="1"/>
</dbReference>
<evidence type="ECO:0000256" key="11">
    <source>
        <dbReference type="ARBA" id="ARBA00022881"/>
    </source>
</evidence>
<keyword evidence="10" id="KW-0067">ATP-binding</keyword>
<dbReference type="PROSITE" id="PS00211">
    <property type="entry name" value="ABC_TRANSPORTER_1"/>
    <property type="match status" value="2"/>
</dbReference>
<comment type="caution">
    <text evidence="18">The sequence shown here is derived from an EMBL/GenBank/DDBJ whole genome shotgun (WGS) entry which is preliminary data.</text>
</comment>
<keyword evidence="7" id="KW-0228">DNA excision</keyword>
<evidence type="ECO:0000313" key="19">
    <source>
        <dbReference type="Proteomes" id="UP001589818"/>
    </source>
</evidence>
<dbReference type="PANTHER" id="PTHR43152">
    <property type="entry name" value="UVRABC SYSTEM PROTEIN A"/>
    <property type="match status" value="1"/>
</dbReference>